<dbReference type="SUPFAM" id="SSF47090">
    <property type="entry name" value="PGBD-like"/>
    <property type="match status" value="1"/>
</dbReference>
<dbReference type="AlphaFoldDB" id="A0A7T1T9V3"/>
<protein>
    <submittedName>
        <fullName evidence="3">Peptidoglycan-binding protein</fullName>
    </submittedName>
</protein>
<dbReference type="InterPro" id="IPR002477">
    <property type="entry name" value="Peptidoglycan-bd-like"/>
</dbReference>
<gene>
    <name evidence="3" type="ORF">G4Z16_24700</name>
</gene>
<sequence>MTAHRCCPECGAELTADGGKFCGCVGPFTAEHVDPMHIRPYVDLPEPEDEGSQAPDLEPFARCGQGETAEMPVVRPYDMEPEESATSGMPGETGVLPVHVHGAPQGGPSATRGGSHRRTKGRGNYAYGRDEGDGRRRGPARVALAAAGVVAALGAGLLTTQVFTDDGGGDDRSLSTDDTALPDMPSGGPTKDPSRTEERKSDNKPSAKPTSRTAGPRADRDSDGHTGRDPAPSGTTSAAPGTPGDSDGRGNGGGWGGDHGRDRPRPPQESTQPGGETLRPGDSGPEVAELQRRLKQVGALDDDTPEDGVYSRQVQRAVAQFQARNEVRGDEFGEYGPNTRRALESQTSG</sequence>
<feature type="region of interest" description="Disordered" evidence="1">
    <location>
        <begin position="100"/>
        <end position="139"/>
    </location>
</feature>
<dbReference type="Gene3D" id="1.10.101.10">
    <property type="entry name" value="PGBD-like superfamily/PGBD"/>
    <property type="match status" value="1"/>
</dbReference>
<accession>A0A7T1T9V3</accession>
<evidence type="ECO:0000313" key="3">
    <source>
        <dbReference type="EMBL" id="QPP09081.1"/>
    </source>
</evidence>
<evidence type="ECO:0000259" key="2">
    <source>
        <dbReference type="Pfam" id="PF01471"/>
    </source>
</evidence>
<dbReference type="Proteomes" id="UP000595046">
    <property type="component" value="Chromosome"/>
</dbReference>
<evidence type="ECO:0000256" key="1">
    <source>
        <dbReference type="SAM" id="MobiDB-lite"/>
    </source>
</evidence>
<dbReference type="InterPro" id="IPR036365">
    <property type="entry name" value="PGBD-like_sf"/>
</dbReference>
<keyword evidence="4" id="KW-1185">Reference proteome</keyword>
<dbReference type="KEGG" id="sbat:G4Z16_24700"/>
<feature type="region of interest" description="Disordered" evidence="1">
    <location>
        <begin position="329"/>
        <end position="349"/>
    </location>
</feature>
<feature type="compositionally biased region" description="Basic and acidic residues" evidence="1">
    <location>
        <begin position="217"/>
        <end position="228"/>
    </location>
</feature>
<proteinExistence type="predicted"/>
<feature type="region of interest" description="Disordered" evidence="1">
    <location>
        <begin position="161"/>
        <end position="286"/>
    </location>
</feature>
<dbReference type="EMBL" id="CP048882">
    <property type="protein sequence ID" value="QPP09081.1"/>
    <property type="molecule type" value="Genomic_DNA"/>
</dbReference>
<dbReference type="InterPro" id="IPR036366">
    <property type="entry name" value="PGBDSf"/>
</dbReference>
<organism evidence="3 4">
    <name type="scientific">Streptomyces bathyalis</name>
    <dbReference type="NCBI Taxonomy" id="2710756"/>
    <lineage>
        <taxon>Bacteria</taxon>
        <taxon>Bacillati</taxon>
        <taxon>Actinomycetota</taxon>
        <taxon>Actinomycetes</taxon>
        <taxon>Kitasatosporales</taxon>
        <taxon>Streptomycetaceae</taxon>
        <taxon>Streptomyces</taxon>
    </lineage>
</organism>
<reference evidence="4" key="1">
    <citation type="submission" date="2020-02" db="EMBL/GenBank/DDBJ databases">
        <title>Streptomyces sp. ASO4wet.</title>
        <authorList>
            <person name="Risdian C."/>
            <person name="Landwehr W."/>
            <person name="Schupp P."/>
            <person name="Wink J."/>
        </authorList>
    </citation>
    <scope>NUCLEOTIDE SEQUENCE [LARGE SCALE GENOMIC DNA]</scope>
    <source>
        <strain evidence="4">ASO4wet</strain>
    </source>
</reference>
<feature type="compositionally biased region" description="Basic and acidic residues" evidence="1">
    <location>
        <begin position="192"/>
        <end position="205"/>
    </location>
</feature>
<dbReference type="Pfam" id="PF01471">
    <property type="entry name" value="PG_binding_1"/>
    <property type="match status" value="1"/>
</dbReference>
<dbReference type="RefSeq" id="WP_197352857.1">
    <property type="nucleotide sequence ID" value="NZ_CP048882.1"/>
</dbReference>
<evidence type="ECO:0000313" key="4">
    <source>
        <dbReference type="Proteomes" id="UP000595046"/>
    </source>
</evidence>
<feature type="domain" description="Peptidoglycan binding-like" evidence="2">
    <location>
        <begin position="283"/>
        <end position="343"/>
    </location>
</feature>
<name>A0A7T1T9V3_9ACTN</name>